<evidence type="ECO:0000313" key="10">
    <source>
        <dbReference type="EMBL" id="TXB62862.1"/>
    </source>
</evidence>
<reference evidence="10 11" key="1">
    <citation type="submission" date="2019-08" db="EMBL/GenBank/DDBJ databases">
        <title>Genome of Phaeodactylibacter luteus.</title>
        <authorList>
            <person name="Bowman J.P."/>
        </authorList>
    </citation>
    <scope>NUCLEOTIDE SEQUENCE [LARGE SCALE GENOMIC DNA]</scope>
    <source>
        <strain evidence="10 11">KCTC 42180</strain>
    </source>
</reference>
<keyword evidence="4" id="KW-0125">Carotenoid biosynthesis</keyword>
<feature type="transmembrane region" description="Helical" evidence="8">
    <location>
        <begin position="89"/>
        <end position="114"/>
    </location>
</feature>
<dbReference type="AlphaFoldDB" id="A0A5C6RNA0"/>
<dbReference type="EMBL" id="VOOR01000022">
    <property type="protein sequence ID" value="TXB62862.1"/>
    <property type="molecule type" value="Genomic_DNA"/>
</dbReference>
<protein>
    <submittedName>
        <fullName evidence="10">Lycopene cyclase domain-containing protein</fullName>
    </submittedName>
</protein>
<feature type="transmembrane region" description="Helical" evidence="8">
    <location>
        <begin position="218"/>
        <end position="237"/>
    </location>
</feature>
<evidence type="ECO:0000256" key="5">
    <source>
        <dbReference type="ARBA" id="ARBA00022989"/>
    </source>
</evidence>
<keyword evidence="3 8" id="KW-0812">Transmembrane</keyword>
<name>A0A5C6RNA0_9BACT</name>
<evidence type="ECO:0000256" key="7">
    <source>
        <dbReference type="ARBA" id="ARBA00023235"/>
    </source>
</evidence>
<gene>
    <name evidence="10" type="ORF">FRY97_11740</name>
</gene>
<dbReference type="GO" id="GO:0016020">
    <property type="term" value="C:membrane"/>
    <property type="evidence" value="ECO:0007669"/>
    <property type="project" value="UniProtKB-SubCell"/>
</dbReference>
<evidence type="ECO:0000256" key="2">
    <source>
        <dbReference type="ARBA" id="ARBA00004829"/>
    </source>
</evidence>
<proteinExistence type="predicted"/>
<feature type="transmembrane region" description="Helical" evidence="8">
    <location>
        <begin position="134"/>
        <end position="154"/>
    </location>
</feature>
<dbReference type="InterPro" id="IPR017825">
    <property type="entry name" value="Lycopene_cyclase_dom"/>
</dbReference>
<evidence type="ECO:0000313" key="11">
    <source>
        <dbReference type="Proteomes" id="UP000321580"/>
    </source>
</evidence>
<keyword evidence="5 8" id="KW-1133">Transmembrane helix</keyword>
<evidence type="ECO:0000256" key="1">
    <source>
        <dbReference type="ARBA" id="ARBA00004141"/>
    </source>
</evidence>
<feature type="transmembrane region" description="Helical" evidence="8">
    <location>
        <begin position="166"/>
        <end position="183"/>
    </location>
</feature>
<dbReference type="Proteomes" id="UP000321580">
    <property type="component" value="Unassembled WGS sequence"/>
</dbReference>
<comment type="subcellular location">
    <subcellularLocation>
        <location evidence="1">Membrane</location>
        <topology evidence="1">Multi-pass membrane protein</topology>
    </subcellularLocation>
</comment>
<dbReference type="OrthoDB" id="5195186at2"/>
<feature type="domain" description="Lycopene cyclase" evidence="9">
    <location>
        <begin position="185"/>
        <end position="278"/>
    </location>
</feature>
<dbReference type="NCBIfam" id="TIGR03462">
    <property type="entry name" value="CarR_dom_SF"/>
    <property type="match status" value="2"/>
</dbReference>
<keyword evidence="7" id="KW-0413">Isomerase</keyword>
<keyword evidence="6 8" id="KW-0472">Membrane</keyword>
<evidence type="ECO:0000256" key="4">
    <source>
        <dbReference type="ARBA" id="ARBA00022746"/>
    </source>
</evidence>
<dbReference type="GO" id="GO:0016117">
    <property type="term" value="P:carotenoid biosynthetic process"/>
    <property type="evidence" value="ECO:0007669"/>
    <property type="project" value="UniProtKB-KW"/>
</dbReference>
<dbReference type="Pfam" id="PF18916">
    <property type="entry name" value="Lycopene_cyc"/>
    <property type="match status" value="2"/>
</dbReference>
<evidence type="ECO:0000259" key="9">
    <source>
        <dbReference type="Pfam" id="PF18916"/>
    </source>
</evidence>
<keyword evidence="11" id="KW-1185">Reference proteome</keyword>
<dbReference type="GO" id="GO:0016872">
    <property type="term" value="F:intramolecular lyase activity"/>
    <property type="evidence" value="ECO:0007669"/>
    <property type="project" value="InterPro"/>
</dbReference>
<evidence type="ECO:0000256" key="3">
    <source>
        <dbReference type="ARBA" id="ARBA00022692"/>
    </source>
</evidence>
<feature type="transmembrane region" description="Helical" evidence="8">
    <location>
        <begin position="59"/>
        <end position="77"/>
    </location>
</feature>
<comment type="pathway">
    <text evidence="2">Carotenoid biosynthesis.</text>
</comment>
<accession>A0A5C6RNA0</accession>
<evidence type="ECO:0000256" key="8">
    <source>
        <dbReference type="SAM" id="Phobius"/>
    </source>
</evidence>
<sequence length="281" mass="32536">MPANALTYKRSFSRASRLAAALLPVLLVGAQWLTDVVLPGNLLFEVPVVQQYEWLERRWAYFYLHILTFLPVLLLSFDRNVHYYKKWGALFPAIIVVAAIFIGWDVFFTAQGVWGFNERYLAGWHLLGLPVEEWLFFFTVPFACAFIYECLNFYVKPDLLGRAEKVLTPMMGFGFFLVGLLHWGQLYTSTTFLLTGGFTLYHWRFLDVPYRSRFYLSYLVALIPFLIVNGVLTGGYTEQPVVVYNPEEYLGIRITSVPLDDAVYGFLMMFGVITLFEKWRA</sequence>
<evidence type="ECO:0000256" key="6">
    <source>
        <dbReference type="ARBA" id="ARBA00023136"/>
    </source>
</evidence>
<dbReference type="RefSeq" id="WP_147167730.1">
    <property type="nucleotide sequence ID" value="NZ_VOOR01000022.1"/>
</dbReference>
<comment type="caution">
    <text evidence="10">The sequence shown here is derived from an EMBL/GenBank/DDBJ whole genome shotgun (WGS) entry which is preliminary data.</text>
</comment>
<organism evidence="10 11">
    <name type="scientific">Phaeodactylibacter luteus</name>
    <dbReference type="NCBI Taxonomy" id="1564516"/>
    <lineage>
        <taxon>Bacteria</taxon>
        <taxon>Pseudomonadati</taxon>
        <taxon>Bacteroidota</taxon>
        <taxon>Saprospiria</taxon>
        <taxon>Saprospirales</taxon>
        <taxon>Haliscomenobacteraceae</taxon>
        <taxon>Phaeodactylibacter</taxon>
    </lineage>
</organism>
<dbReference type="GO" id="GO:0045436">
    <property type="term" value="F:lycopene beta cyclase activity"/>
    <property type="evidence" value="ECO:0007669"/>
    <property type="project" value="UniProtKB-ARBA"/>
</dbReference>
<feature type="domain" description="Lycopene cyclase" evidence="9">
    <location>
        <begin position="61"/>
        <end position="151"/>
    </location>
</feature>